<accession>A0A7C8ZCA6</accession>
<organism evidence="1">
    <name type="scientific">Opuntia streptacantha</name>
    <name type="common">Prickly pear cactus</name>
    <name type="synonym">Opuntia cardona</name>
    <dbReference type="NCBI Taxonomy" id="393608"/>
    <lineage>
        <taxon>Eukaryota</taxon>
        <taxon>Viridiplantae</taxon>
        <taxon>Streptophyta</taxon>
        <taxon>Embryophyta</taxon>
        <taxon>Tracheophyta</taxon>
        <taxon>Spermatophyta</taxon>
        <taxon>Magnoliopsida</taxon>
        <taxon>eudicotyledons</taxon>
        <taxon>Gunneridae</taxon>
        <taxon>Pentapetalae</taxon>
        <taxon>Caryophyllales</taxon>
        <taxon>Cactineae</taxon>
        <taxon>Cactaceae</taxon>
        <taxon>Opuntioideae</taxon>
        <taxon>Opuntia</taxon>
    </lineage>
</organism>
<name>A0A7C8ZCA6_OPUST</name>
<reference evidence="1" key="2">
    <citation type="submission" date="2020-07" db="EMBL/GenBank/DDBJ databases">
        <authorList>
            <person name="Vera ALvarez R."/>
            <person name="Arias-Moreno D.M."/>
            <person name="Jimenez-Jacinto V."/>
            <person name="Jimenez-Bremont J.F."/>
            <person name="Swaminathan K."/>
            <person name="Moose S.P."/>
            <person name="Guerrero-Gonzalez M.L."/>
            <person name="Marino-Ramirez L."/>
            <person name="Landsman D."/>
            <person name="Rodriguez-Kessler M."/>
            <person name="Delgado-Sanchez P."/>
        </authorList>
    </citation>
    <scope>NUCLEOTIDE SEQUENCE</scope>
    <source>
        <tissue evidence="1">Cladode</tissue>
    </source>
</reference>
<proteinExistence type="predicted"/>
<evidence type="ECO:0000313" key="1">
    <source>
        <dbReference type="EMBL" id="MBA4639698.1"/>
    </source>
</evidence>
<dbReference type="AlphaFoldDB" id="A0A7C8ZCA6"/>
<sequence length="125" mass="13933">MSMFFFLNGHSILSSRFVYLVPLLVNVAGIEPFMTRLIALHYHCIRPNATLEVVRLHPSDPTSGIWKGRLLTPPLPSQALPDQAFPMGCGAPCRDHQEDFGLCSSWRLSCGICLLQISFSVHNHS</sequence>
<protein>
    <submittedName>
        <fullName evidence="1">Uncharacterized protein</fullName>
    </submittedName>
</protein>
<dbReference type="EMBL" id="GISG01114752">
    <property type="protein sequence ID" value="MBA4639698.1"/>
    <property type="molecule type" value="Transcribed_RNA"/>
</dbReference>
<reference evidence="1" key="1">
    <citation type="journal article" date="2013" name="J. Plant Res.">
        <title>Effect of fungi and light on seed germination of three Opuntia species from semiarid lands of central Mexico.</title>
        <authorList>
            <person name="Delgado-Sanchez P."/>
            <person name="Jimenez-Bremont J.F."/>
            <person name="Guerrero-Gonzalez Mde L."/>
            <person name="Flores J."/>
        </authorList>
    </citation>
    <scope>NUCLEOTIDE SEQUENCE</scope>
    <source>
        <tissue evidence="1">Cladode</tissue>
    </source>
</reference>